<dbReference type="Pfam" id="PF16123">
    <property type="entry name" value="HAGH_C"/>
    <property type="match status" value="1"/>
</dbReference>
<dbReference type="GO" id="GO:0008270">
    <property type="term" value="F:zinc ion binding"/>
    <property type="evidence" value="ECO:0007669"/>
    <property type="project" value="InterPro"/>
</dbReference>
<dbReference type="CDD" id="cd07723">
    <property type="entry name" value="hydroxyacylglutathione_hydrolase_MBL-fold"/>
    <property type="match status" value="1"/>
</dbReference>
<dbReference type="EC" id="3.1.2.6" evidence="5"/>
<dbReference type="InterPro" id="IPR050110">
    <property type="entry name" value="Glyoxalase_II_hydrolase"/>
</dbReference>
<evidence type="ECO:0000256" key="5">
    <source>
        <dbReference type="ARBA" id="ARBA00011917"/>
    </source>
</evidence>
<evidence type="ECO:0000313" key="11">
    <source>
        <dbReference type="EMBL" id="GFC68641.1"/>
    </source>
</evidence>
<accession>A0A699QFD8</accession>
<dbReference type="PANTHER" id="PTHR43705:SF1">
    <property type="entry name" value="HYDROXYACYLGLUTATHIONE HYDROLASE GLOB"/>
    <property type="match status" value="1"/>
</dbReference>
<dbReference type="AlphaFoldDB" id="A0A699QFD8"/>
<evidence type="ECO:0000256" key="3">
    <source>
        <dbReference type="ARBA" id="ARBA00004963"/>
    </source>
</evidence>
<comment type="catalytic activity">
    <reaction evidence="1">
        <text>an S-(2-hydroxyacyl)glutathione + H2O = a 2-hydroxy carboxylate + glutathione + H(+)</text>
        <dbReference type="Rhea" id="RHEA:21864"/>
        <dbReference type="ChEBI" id="CHEBI:15377"/>
        <dbReference type="ChEBI" id="CHEBI:15378"/>
        <dbReference type="ChEBI" id="CHEBI:57925"/>
        <dbReference type="ChEBI" id="CHEBI:58896"/>
        <dbReference type="ChEBI" id="CHEBI:71261"/>
        <dbReference type="EC" id="3.1.2.6"/>
    </reaction>
</comment>
<dbReference type="InterPro" id="IPR032282">
    <property type="entry name" value="HAGH_C"/>
</dbReference>
<dbReference type="EMBL" id="BKCJ011021060">
    <property type="protein sequence ID" value="GFC68641.1"/>
    <property type="molecule type" value="Genomic_DNA"/>
</dbReference>
<keyword evidence="8" id="KW-0862">Zinc</keyword>
<comment type="caution">
    <text evidence="11">The sequence shown here is derived from an EMBL/GenBank/DDBJ whole genome shotgun (WGS) entry which is preliminary data.</text>
</comment>
<dbReference type="GO" id="GO:0004416">
    <property type="term" value="F:hydroxyacylglutathione hydrolase activity"/>
    <property type="evidence" value="ECO:0007669"/>
    <property type="project" value="UniProtKB-EC"/>
</dbReference>
<dbReference type="InterPro" id="IPR036866">
    <property type="entry name" value="RibonucZ/Hydroxyglut_hydro"/>
</dbReference>
<evidence type="ECO:0000256" key="8">
    <source>
        <dbReference type="ARBA" id="ARBA00022833"/>
    </source>
</evidence>
<dbReference type="PANTHER" id="PTHR43705">
    <property type="entry name" value="HYDROXYACYLGLUTATHIONE HYDROLASE"/>
    <property type="match status" value="1"/>
</dbReference>
<dbReference type="InterPro" id="IPR035680">
    <property type="entry name" value="Clx_II_MBL"/>
</dbReference>
<protein>
    <recommendedName>
        <fullName evidence="5">hydroxyacylglutathione hydrolase</fullName>
        <ecNumber evidence="5">3.1.2.6</ecNumber>
    </recommendedName>
    <alternativeName>
        <fullName evidence="9">Glyoxalase II</fullName>
    </alternativeName>
</protein>
<sequence length="276" mass="30359">AVQTLRCFFVPNKANRAMIQIDALPAFTDNYIWLLQDNASKRCAVVDPGDAAPVLAWLGNNPGWQLSDILVTHHHADHTGGVAELKNVTGATVYGPANENIPARDLALSDRDKITVLGLGFDVHAVPGHTLGHIAFYHADPQSPLLFCGDTLFAAGCGRLFEGTPEQMHHSLSRLAELPDSTRVYCTHEYTLSNLRFAVAVEPDNPDVTGRFEQVTQWREENRISLPSTLALEHKTNPFLRVSQPAVKQKADERTGTDNTSPAAVFATLRAWKDKF</sequence>
<name>A0A699QFD8_TANCI</name>
<dbReference type="PROSITE" id="PS00743">
    <property type="entry name" value="BETA_LACTAMASE_B_1"/>
    <property type="match status" value="1"/>
</dbReference>
<feature type="domain" description="Metallo-beta-lactamase" evidence="10">
    <location>
        <begin position="29"/>
        <end position="188"/>
    </location>
</feature>
<evidence type="ECO:0000256" key="1">
    <source>
        <dbReference type="ARBA" id="ARBA00001623"/>
    </source>
</evidence>
<dbReference type="Gene3D" id="3.60.15.10">
    <property type="entry name" value="Ribonuclease Z/Hydroxyacylglutathione hydrolase-like"/>
    <property type="match status" value="1"/>
</dbReference>
<dbReference type="SMART" id="SM00849">
    <property type="entry name" value="Lactamase_B"/>
    <property type="match status" value="1"/>
</dbReference>
<evidence type="ECO:0000256" key="2">
    <source>
        <dbReference type="ARBA" id="ARBA00001947"/>
    </source>
</evidence>
<dbReference type="InterPro" id="IPR001018">
    <property type="entry name" value="Beta-lactamase_class-B_CS"/>
</dbReference>
<gene>
    <name evidence="11" type="ORF">Tci_840611</name>
</gene>
<dbReference type="GO" id="GO:0008800">
    <property type="term" value="F:beta-lactamase activity"/>
    <property type="evidence" value="ECO:0007669"/>
    <property type="project" value="InterPro"/>
</dbReference>
<comment type="pathway">
    <text evidence="3">Secondary metabolite metabolism; methylglyoxal degradation; (R)-lactate from methylglyoxal: step 2/2.</text>
</comment>
<evidence type="ECO:0000256" key="7">
    <source>
        <dbReference type="ARBA" id="ARBA00022801"/>
    </source>
</evidence>
<dbReference type="SUPFAM" id="SSF56281">
    <property type="entry name" value="Metallo-hydrolase/oxidoreductase"/>
    <property type="match status" value="1"/>
</dbReference>
<feature type="non-terminal residue" evidence="11">
    <location>
        <position position="1"/>
    </location>
</feature>
<evidence type="ECO:0000256" key="4">
    <source>
        <dbReference type="ARBA" id="ARBA00006759"/>
    </source>
</evidence>
<dbReference type="InterPro" id="IPR017782">
    <property type="entry name" value="Hydroxyacylglutathione_Hdrlase"/>
</dbReference>
<dbReference type="PIRSF" id="PIRSF005457">
    <property type="entry name" value="Glx"/>
    <property type="match status" value="1"/>
</dbReference>
<evidence type="ECO:0000259" key="10">
    <source>
        <dbReference type="SMART" id="SM00849"/>
    </source>
</evidence>
<comment type="cofactor">
    <cofactor evidence="2">
        <name>Zn(2+)</name>
        <dbReference type="ChEBI" id="CHEBI:29105"/>
    </cofactor>
</comment>
<proteinExistence type="inferred from homology"/>
<evidence type="ECO:0000256" key="6">
    <source>
        <dbReference type="ARBA" id="ARBA00022723"/>
    </source>
</evidence>
<keyword evidence="6" id="KW-0479">Metal-binding</keyword>
<reference evidence="11" key="1">
    <citation type="journal article" date="2019" name="Sci. Rep.">
        <title>Draft genome of Tanacetum cinerariifolium, the natural source of mosquito coil.</title>
        <authorList>
            <person name="Yamashiro T."/>
            <person name="Shiraishi A."/>
            <person name="Satake H."/>
            <person name="Nakayama K."/>
        </authorList>
    </citation>
    <scope>NUCLEOTIDE SEQUENCE</scope>
</reference>
<evidence type="ECO:0000256" key="9">
    <source>
        <dbReference type="ARBA" id="ARBA00031044"/>
    </source>
</evidence>
<dbReference type="GO" id="GO:0017001">
    <property type="term" value="P:antibiotic catabolic process"/>
    <property type="evidence" value="ECO:0007669"/>
    <property type="project" value="InterPro"/>
</dbReference>
<dbReference type="Pfam" id="PF00753">
    <property type="entry name" value="Lactamase_B"/>
    <property type="match status" value="1"/>
</dbReference>
<dbReference type="HAMAP" id="MF_01374">
    <property type="entry name" value="Glyoxalase_2"/>
    <property type="match status" value="1"/>
</dbReference>
<dbReference type="NCBIfam" id="TIGR03413">
    <property type="entry name" value="GSH_gloB"/>
    <property type="match status" value="1"/>
</dbReference>
<dbReference type="GO" id="GO:0019243">
    <property type="term" value="P:methylglyoxal catabolic process to D-lactate via S-lactoyl-glutathione"/>
    <property type="evidence" value="ECO:0007669"/>
    <property type="project" value="InterPro"/>
</dbReference>
<keyword evidence="7" id="KW-0378">Hydrolase</keyword>
<comment type="similarity">
    <text evidence="4">Belongs to the metallo-beta-lactamase superfamily. Glyoxalase II family.</text>
</comment>
<organism evidence="11">
    <name type="scientific">Tanacetum cinerariifolium</name>
    <name type="common">Dalmatian daisy</name>
    <name type="synonym">Chrysanthemum cinerariifolium</name>
    <dbReference type="NCBI Taxonomy" id="118510"/>
    <lineage>
        <taxon>Eukaryota</taxon>
        <taxon>Viridiplantae</taxon>
        <taxon>Streptophyta</taxon>
        <taxon>Embryophyta</taxon>
        <taxon>Tracheophyta</taxon>
        <taxon>Spermatophyta</taxon>
        <taxon>Magnoliopsida</taxon>
        <taxon>eudicotyledons</taxon>
        <taxon>Gunneridae</taxon>
        <taxon>Pentapetalae</taxon>
        <taxon>asterids</taxon>
        <taxon>campanulids</taxon>
        <taxon>Asterales</taxon>
        <taxon>Asteraceae</taxon>
        <taxon>Asteroideae</taxon>
        <taxon>Anthemideae</taxon>
        <taxon>Anthemidinae</taxon>
        <taxon>Tanacetum</taxon>
    </lineage>
</organism>
<dbReference type="InterPro" id="IPR001279">
    <property type="entry name" value="Metallo-B-lactamas"/>
</dbReference>